<accession>A0ABW6U5F4</accession>
<evidence type="ECO:0000313" key="2">
    <source>
        <dbReference type="EMBL" id="MFF4219721.1"/>
    </source>
</evidence>
<sequence>MKMYGRRMARAAAPVIGALALFATGAVTAPLEAQAAPVGGCACSKPLTVPTGRGMPAFAIKAPGKANHWIYGSFGSANDAPVDGWISGGTWEKALGRFASVRVKDHHKARYYTRYRCVNTRDGDVKRAQSWYTTVKNRGYNFATNNCLHMSMAVFKGYSETLRKDARLKSATRWTPNDYYEQVLPAARWETSQSL</sequence>
<keyword evidence="1" id="KW-0732">Signal</keyword>
<gene>
    <name evidence="2" type="ORF">ACFYZM_26105</name>
</gene>
<feature type="chain" id="PRO_5046048359" evidence="1">
    <location>
        <begin position="36"/>
        <end position="195"/>
    </location>
</feature>
<organism evidence="2 3">
    <name type="scientific">Streptomyces nondiastaticus</name>
    <dbReference type="NCBI Taxonomy" id="3154512"/>
    <lineage>
        <taxon>Bacteria</taxon>
        <taxon>Bacillati</taxon>
        <taxon>Actinomycetota</taxon>
        <taxon>Actinomycetes</taxon>
        <taxon>Kitasatosporales</taxon>
        <taxon>Streptomycetaceae</taxon>
        <taxon>Streptomyces</taxon>
    </lineage>
</organism>
<dbReference type="EMBL" id="JBIAUT010000011">
    <property type="protein sequence ID" value="MFF4219721.1"/>
    <property type="molecule type" value="Genomic_DNA"/>
</dbReference>
<evidence type="ECO:0000313" key="3">
    <source>
        <dbReference type="Proteomes" id="UP001602123"/>
    </source>
</evidence>
<proteinExistence type="predicted"/>
<comment type="caution">
    <text evidence="2">The sequence shown here is derived from an EMBL/GenBank/DDBJ whole genome shotgun (WGS) entry which is preliminary data.</text>
</comment>
<keyword evidence="3" id="KW-1185">Reference proteome</keyword>
<protein>
    <submittedName>
        <fullName evidence="2">Uncharacterized protein</fullName>
    </submittedName>
</protein>
<reference evidence="2 3" key="1">
    <citation type="submission" date="2024-10" db="EMBL/GenBank/DDBJ databases">
        <title>The Natural Products Discovery Center: Release of the First 8490 Sequenced Strains for Exploring Actinobacteria Biosynthetic Diversity.</title>
        <authorList>
            <person name="Kalkreuter E."/>
            <person name="Kautsar S.A."/>
            <person name="Yang D."/>
            <person name="Bader C.D."/>
            <person name="Teijaro C.N."/>
            <person name="Fluegel L."/>
            <person name="Davis C.M."/>
            <person name="Simpson J.R."/>
            <person name="Lauterbach L."/>
            <person name="Steele A.D."/>
            <person name="Gui C."/>
            <person name="Meng S."/>
            <person name="Li G."/>
            <person name="Viehrig K."/>
            <person name="Ye F."/>
            <person name="Su P."/>
            <person name="Kiefer A.F."/>
            <person name="Nichols A."/>
            <person name="Cepeda A.J."/>
            <person name="Yan W."/>
            <person name="Fan B."/>
            <person name="Jiang Y."/>
            <person name="Adhikari A."/>
            <person name="Zheng C.-J."/>
            <person name="Schuster L."/>
            <person name="Cowan T.M."/>
            <person name="Smanski M.J."/>
            <person name="Chevrette M.G."/>
            <person name="De Carvalho L.P.S."/>
            <person name="Shen B."/>
        </authorList>
    </citation>
    <scope>NUCLEOTIDE SEQUENCE [LARGE SCALE GENOMIC DNA]</scope>
    <source>
        <strain evidence="2 3">NPDC001650</strain>
    </source>
</reference>
<evidence type="ECO:0000256" key="1">
    <source>
        <dbReference type="SAM" id="SignalP"/>
    </source>
</evidence>
<name>A0ABW6U5F4_9ACTN</name>
<feature type="signal peptide" evidence="1">
    <location>
        <begin position="1"/>
        <end position="35"/>
    </location>
</feature>
<dbReference type="Proteomes" id="UP001602123">
    <property type="component" value="Unassembled WGS sequence"/>
</dbReference>
<dbReference type="RefSeq" id="WP_388631597.1">
    <property type="nucleotide sequence ID" value="NZ_JBIAUT010000011.1"/>
</dbReference>